<dbReference type="InterPro" id="IPR005594">
    <property type="entry name" value="YadA_C"/>
</dbReference>
<dbReference type="RefSeq" id="WP_308469472.1">
    <property type="nucleotide sequence ID" value="NZ_CP121776.1"/>
</dbReference>
<dbReference type="Pfam" id="PF03895">
    <property type="entry name" value="YadA_anchor"/>
    <property type="match status" value="1"/>
</dbReference>
<keyword evidence="6" id="KW-0472">Membrane</keyword>
<evidence type="ECO:0000256" key="3">
    <source>
        <dbReference type="ARBA" id="ARBA00022452"/>
    </source>
</evidence>
<evidence type="ECO:0000313" key="11">
    <source>
        <dbReference type="Proteomes" id="UP001244586"/>
    </source>
</evidence>
<evidence type="ECO:0000256" key="4">
    <source>
        <dbReference type="ARBA" id="ARBA00022692"/>
    </source>
</evidence>
<feature type="domain" description="Trimeric autotransporter adhesin YadA-like C-terminal membrane anchor" evidence="9">
    <location>
        <begin position="328"/>
        <end position="388"/>
    </location>
</feature>
<dbReference type="EMBL" id="CP121776">
    <property type="protein sequence ID" value="WMG18576.1"/>
    <property type="molecule type" value="Genomic_DNA"/>
</dbReference>
<proteinExistence type="predicted"/>
<dbReference type="Pfam" id="PF01391">
    <property type="entry name" value="Collagen"/>
    <property type="match status" value="1"/>
</dbReference>
<keyword evidence="4" id="KW-0812">Transmembrane</keyword>
<keyword evidence="5" id="KW-0732">Signal</keyword>
<evidence type="ECO:0000256" key="7">
    <source>
        <dbReference type="ARBA" id="ARBA00023237"/>
    </source>
</evidence>
<evidence type="ECO:0000313" key="10">
    <source>
        <dbReference type="EMBL" id="WMG18576.1"/>
    </source>
</evidence>
<keyword evidence="3" id="KW-1134">Transmembrane beta strand</keyword>
<dbReference type="GO" id="GO:0009279">
    <property type="term" value="C:cell outer membrane"/>
    <property type="evidence" value="ECO:0007669"/>
    <property type="project" value="UniProtKB-SubCell"/>
</dbReference>
<feature type="region of interest" description="Disordered" evidence="8">
    <location>
        <begin position="78"/>
        <end position="101"/>
    </location>
</feature>
<keyword evidence="7" id="KW-0998">Cell outer membrane</keyword>
<dbReference type="Proteomes" id="UP001244586">
    <property type="component" value="Chromosome"/>
</dbReference>
<gene>
    <name evidence="10" type="ORF">QBJ73_02880</name>
</gene>
<evidence type="ECO:0000256" key="1">
    <source>
        <dbReference type="ARBA" id="ARBA00004241"/>
    </source>
</evidence>
<dbReference type="InterPro" id="IPR045584">
    <property type="entry name" value="Pilin-like"/>
</dbReference>
<evidence type="ECO:0000256" key="6">
    <source>
        <dbReference type="ARBA" id="ARBA00023136"/>
    </source>
</evidence>
<evidence type="ECO:0000259" key="9">
    <source>
        <dbReference type="Pfam" id="PF03895"/>
    </source>
</evidence>
<sequence>MNKIDTNVLGNSDSQITKVSGQNLKQEHTHISTAVSAAMNLQTLKPNHCLQRFAMNVLVLSVILMTANTNVFASSCNSNQDTDSCPGSGIPGPAGPAGADGDSAYQVAVNNGFIGTEEAWLESLQGTDGVDGINGTNGLDGKDGKDGKDGVDGLNGLDGVKGDTGAQGEQGLQGLQGEQGIQGVQGETGATGYNAYQVAQVNGFDGTITEWLASLKGDMGNTGMTGATGFSAYDVAVGNGFEGSITQWLASLKGTNGTNGISKEVMDAADTYILNEAKTYVNQVGQQTFNQANAYTDSRINALNRDMRKLEDRTYAAVASSIAIASLPQPTDAGYNMFSAGVGTWEGEQGYAFGLSGVTDSNKYVYKIAVTTNSEGDFGAGAAIGWQWK</sequence>
<evidence type="ECO:0000256" key="2">
    <source>
        <dbReference type="ARBA" id="ARBA00004442"/>
    </source>
</evidence>
<dbReference type="PANTHER" id="PTHR24637">
    <property type="entry name" value="COLLAGEN"/>
    <property type="match status" value="1"/>
</dbReference>
<dbReference type="Gene3D" id="3.30.1300.30">
    <property type="entry name" value="GSPII I/J protein-like"/>
    <property type="match status" value="1"/>
</dbReference>
<comment type="subcellular location">
    <subcellularLocation>
        <location evidence="2">Cell outer membrane</location>
    </subcellularLocation>
    <subcellularLocation>
        <location evidence="1">Cell surface</location>
    </subcellularLocation>
</comment>
<name>A0AAJ6LFY9_ACIJO</name>
<dbReference type="InterPro" id="IPR008160">
    <property type="entry name" value="Collagen"/>
</dbReference>
<organism evidence="10 11">
    <name type="scientific">Acinetobacter johnsonii</name>
    <dbReference type="NCBI Taxonomy" id="40214"/>
    <lineage>
        <taxon>Bacteria</taxon>
        <taxon>Pseudomonadati</taxon>
        <taxon>Pseudomonadota</taxon>
        <taxon>Gammaproteobacteria</taxon>
        <taxon>Moraxellales</taxon>
        <taxon>Moraxellaceae</taxon>
        <taxon>Acinetobacter</taxon>
    </lineage>
</organism>
<protein>
    <submittedName>
        <fullName evidence="10">YadA-like family protein</fullName>
    </submittedName>
</protein>
<evidence type="ECO:0000256" key="8">
    <source>
        <dbReference type="SAM" id="MobiDB-lite"/>
    </source>
</evidence>
<reference evidence="10 11" key="1">
    <citation type="submission" date="2023-04" db="EMBL/GenBank/DDBJ databases">
        <title>Acinetobacter johnsonii isolate AYTCM encoding NDM-1, OXA-58 and PER-1.</title>
        <authorList>
            <person name="Tian C."/>
            <person name="Wang S."/>
            <person name="Fan X."/>
            <person name="Xia D."/>
        </authorList>
    </citation>
    <scope>NUCLEOTIDE SEQUENCE [LARGE SCALE GENOMIC DNA]</scope>
    <source>
        <strain evidence="10 11">AYTCM</strain>
    </source>
</reference>
<dbReference type="SUPFAM" id="SSF54523">
    <property type="entry name" value="Pili subunits"/>
    <property type="match status" value="1"/>
</dbReference>
<dbReference type="AlphaFoldDB" id="A0AAJ6LFY9"/>
<accession>A0AAJ6LFY9</accession>
<evidence type="ECO:0000256" key="5">
    <source>
        <dbReference type="ARBA" id="ARBA00022729"/>
    </source>
</evidence>
<keyword evidence="11" id="KW-1185">Reference proteome</keyword>
<dbReference type="PANTHER" id="PTHR24637:SF421">
    <property type="entry name" value="CUTICLE COLLAGEN DPY-2"/>
    <property type="match status" value="1"/>
</dbReference>
<dbReference type="GO" id="GO:0009986">
    <property type="term" value="C:cell surface"/>
    <property type="evidence" value="ECO:0007669"/>
    <property type="project" value="UniProtKB-SubCell"/>
</dbReference>